<keyword evidence="2" id="KW-1185">Reference proteome</keyword>
<organism evidence="1 2">
    <name type="scientific">Dendrolimus kikuchii</name>
    <dbReference type="NCBI Taxonomy" id="765133"/>
    <lineage>
        <taxon>Eukaryota</taxon>
        <taxon>Metazoa</taxon>
        <taxon>Ecdysozoa</taxon>
        <taxon>Arthropoda</taxon>
        <taxon>Hexapoda</taxon>
        <taxon>Insecta</taxon>
        <taxon>Pterygota</taxon>
        <taxon>Neoptera</taxon>
        <taxon>Endopterygota</taxon>
        <taxon>Lepidoptera</taxon>
        <taxon>Glossata</taxon>
        <taxon>Ditrysia</taxon>
        <taxon>Bombycoidea</taxon>
        <taxon>Lasiocampidae</taxon>
        <taxon>Dendrolimus</taxon>
    </lineage>
</organism>
<sequence length="130" mass="14392">MSLVCVHIGAWRRLQKAYEDRGLCRKLGLLRTLFGLKLELFKSMENYLMQTPLKFSQSSTESNSTPESDPTWTPNMGSDSCSDEFEDTVEQAAIATTMVNCGDEPLTIPEALSGPECDHWKAAKAVSNGE</sequence>
<accession>A0ACC1CTU1</accession>
<gene>
    <name evidence="1" type="ORF">K1T71_009953</name>
</gene>
<reference evidence="1 2" key="1">
    <citation type="journal article" date="2021" name="Front. Genet.">
        <title>Chromosome-Level Genome Assembly Reveals Significant Gene Expansion in the Toll and IMD Signaling Pathways of Dendrolimus kikuchii.</title>
        <authorList>
            <person name="Zhou J."/>
            <person name="Wu P."/>
            <person name="Xiong Z."/>
            <person name="Liu N."/>
            <person name="Zhao N."/>
            <person name="Ji M."/>
            <person name="Qiu Y."/>
            <person name="Yang B."/>
        </authorList>
    </citation>
    <scope>NUCLEOTIDE SEQUENCE [LARGE SCALE GENOMIC DNA]</scope>
    <source>
        <strain evidence="1">Ann1</strain>
    </source>
</reference>
<evidence type="ECO:0000313" key="2">
    <source>
        <dbReference type="Proteomes" id="UP000824533"/>
    </source>
</evidence>
<comment type="caution">
    <text evidence="1">The sequence shown here is derived from an EMBL/GenBank/DDBJ whole genome shotgun (WGS) entry which is preliminary data.</text>
</comment>
<dbReference type="EMBL" id="CM034403">
    <property type="protein sequence ID" value="KAJ0174845.1"/>
    <property type="molecule type" value="Genomic_DNA"/>
</dbReference>
<dbReference type="Proteomes" id="UP000824533">
    <property type="component" value="Linkage Group LG17"/>
</dbReference>
<name>A0ACC1CTU1_9NEOP</name>
<proteinExistence type="predicted"/>
<evidence type="ECO:0000313" key="1">
    <source>
        <dbReference type="EMBL" id="KAJ0174845.1"/>
    </source>
</evidence>
<protein>
    <submittedName>
        <fullName evidence="1">Uncharacterized protein</fullName>
    </submittedName>
</protein>